<accession>A0A8G0LCZ9</accession>
<organism evidence="2 3">
    <name type="scientific">Trichoderma simmonsii</name>
    <dbReference type="NCBI Taxonomy" id="1491479"/>
    <lineage>
        <taxon>Eukaryota</taxon>
        <taxon>Fungi</taxon>
        <taxon>Dikarya</taxon>
        <taxon>Ascomycota</taxon>
        <taxon>Pezizomycotina</taxon>
        <taxon>Sordariomycetes</taxon>
        <taxon>Hypocreomycetidae</taxon>
        <taxon>Hypocreales</taxon>
        <taxon>Hypocreaceae</taxon>
        <taxon>Trichoderma</taxon>
    </lineage>
</organism>
<proteinExistence type="predicted"/>
<keyword evidence="3" id="KW-1185">Reference proteome</keyword>
<protein>
    <submittedName>
        <fullName evidence="2">Uncharacterized protein</fullName>
    </submittedName>
</protein>
<evidence type="ECO:0000313" key="3">
    <source>
        <dbReference type="Proteomes" id="UP000826661"/>
    </source>
</evidence>
<feature type="region of interest" description="Disordered" evidence="1">
    <location>
        <begin position="17"/>
        <end position="41"/>
    </location>
</feature>
<name>A0A8G0LCZ9_9HYPO</name>
<reference evidence="2 3" key="1">
    <citation type="journal article" date="2021" name="BMC Genomics">
        <title>Telomere-to-telomere genome assembly of asparaginase-producing Trichoderma simmonsii.</title>
        <authorList>
            <person name="Chung D."/>
            <person name="Kwon Y.M."/>
            <person name="Yang Y."/>
        </authorList>
    </citation>
    <scope>NUCLEOTIDE SEQUENCE [LARGE SCALE GENOMIC DNA]</scope>
    <source>
        <strain evidence="2 3">GH-Sj1</strain>
    </source>
</reference>
<dbReference type="Proteomes" id="UP000826661">
    <property type="component" value="Chromosome III"/>
</dbReference>
<feature type="compositionally biased region" description="Basic residues" evidence="1">
    <location>
        <begin position="23"/>
        <end position="38"/>
    </location>
</feature>
<evidence type="ECO:0000256" key="1">
    <source>
        <dbReference type="SAM" id="MobiDB-lite"/>
    </source>
</evidence>
<sequence length="104" mass="11548">MFFIQVVNKPMDVYKRFPLSPHNRSKRGRKKIRSPRGKTARDRSLLYSYAPSLSSCSLGRFMSICCPSASTSSPSSQPWISVPLQPASAYMYSISSPTESHASA</sequence>
<gene>
    <name evidence="2" type="ORF">H0G86_005724</name>
</gene>
<dbReference type="AlphaFoldDB" id="A0A8G0LCZ9"/>
<evidence type="ECO:0000313" key="2">
    <source>
        <dbReference type="EMBL" id="QYS98544.1"/>
    </source>
</evidence>
<dbReference type="EMBL" id="CP075866">
    <property type="protein sequence ID" value="QYS98544.1"/>
    <property type="molecule type" value="Genomic_DNA"/>
</dbReference>